<evidence type="ECO:0000313" key="2">
    <source>
        <dbReference type="Proteomes" id="UP000680865"/>
    </source>
</evidence>
<evidence type="ECO:0000313" key="1">
    <source>
        <dbReference type="EMBL" id="GIM66439.1"/>
    </source>
</evidence>
<accession>A0A919VRA7</accession>
<sequence length="156" mass="16620">MCVLRAPASRDVVAMVSLPNNGRDDMISFKKLVAAAGIGMTLVAGLALPAQASTRAVGVVTVVKPDGGETFVQQLFHTWGYSTVLLKANAPYGLTSGGTLVRLYVEDELKGDCVLTDYSTPCQFSVPADRYFEISLTKRWAGGPDSSFEGVLTIKD</sequence>
<keyword evidence="2" id="KW-1185">Reference proteome</keyword>
<gene>
    <name evidence="1" type="ORF">Aco04nite_02010</name>
</gene>
<name>A0A919VRA7_9ACTN</name>
<dbReference type="AlphaFoldDB" id="A0A919VRA7"/>
<dbReference type="Proteomes" id="UP000680865">
    <property type="component" value="Unassembled WGS sequence"/>
</dbReference>
<proteinExistence type="predicted"/>
<comment type="caution">
    <text evidence="1">The sequence shown here is derived from an EMBL/GenBank/DDBJ whole genome shotgun (WGS) entry which is preliminary data.</text>
</comment>
<dbReference type="EMBL" id="BOQP01000001">
    <property type="protein sequence ID" value="GIM66439.1"/>
    <property type="molecule type" value="Genomic_DNA"/>
</dbReference>
<organism evidence="1 2">
    <name type="scientific">Winogradskya consettensis</name>
    <dbReference type="NCBI Taxonomy" id="113560"/>
    <lineage>
        <taxon>Bacteria</taxon>
        <taxon>Bacillati</taxon>
        <taxon>Actinomycetota</taxon>
        <taxon>Actinomycetes</taxon>
        <taxon>Micromonosporales</taxon>
        <taxon>Micromonosporaceae</taxon>
        <taxon>Winogradskya</taxon>
    </lineage>
</organism>
<protein>
    <submittedName>
        <fullName evidence="1">Uncharacterized protein</fullName>
    </submittedName>
</protein>
<reference evidence="1" key="1">
    <citation type="submission" date="2021-03" db="EMBL/GenBank/DDBJ databases">
        <title>Whole genome shotgun sequence of Actinoplanes consettensis NBRC 14913.</title>
        <authorList>
            <person name="Komaki H."/>
            <person name="Tamura T."/>
        </authorList>
    </citation>
    <scope>NUCLEOTIDE SEQUENCE</scope>
    <source>
        <strain evidence="1">NBRC 14913</strain>
    </source>
</reference>